<evidence type="ECO:0000313" key="3">
    <source>
        <dbReference type="Proteomes" id="UP000006876"/>
    </source>
</evidence>
<dbReference type="OrthoDB" id="9855858at2"/>
<sequence length="179" mass="19984">MQGLENSTSMRESFPQRLAALIAARPDRLLRQVELCYAALRRDAEGPTQPDIAQRLLSRTAEVDTAQRNLADWLKDRAAVNTGEGRRLLSLRQNVDQDLAKLRDVLSVSAALPVVQVKAKALQALLDVHVGVKQLRDLSRKLIEGVKRDAAEFLVDSPNEGRPILEQESPSMRQREGEK</sequence>
<name>E3HYJ3_ACHXA</name>
<dbReference type="KEGG" id="axy:AXYL_06865"/>
<feature type="region of interest" description="Disordered" evidence="1">
    <location>
        <begin position="157"/>
        <end position="179"/>
    </location>
</feature>
<dbReference type="AlphaFoldDB" id="E3HYJ3"/>
<dbReference type="Proteomes" id="UP000006876">
    <property type="component" value="Plasmid pA82"/>
</dbReference>
<evidence type="ECO:0000256" key="1">
    <source>
        <dbReference type="SAM" id="MobiDB-lite"/>
    </source>
</evidence>
<evidence type="ECO:0000313" key="2">
    <source>
        <dbReference type="EMBL" id="ADP20147.1"/>
    </source>
</evidence>
<reference evidence="3" key="1">
    <citation type="journal article" date="2011" name="J. Bacteriol.">
        <title>Complete genome sequence of the haloaromatic acid-degrading bacterium Achromobacter xylosoxidans A8.</title>
        <authorList>
            <person name="Strnad H."/>
            <person name="Ridl J."/>
            <person name="Paces J."/>
            <person name="Kolar M."/>
            <person name="Vlcek C."/>
            <person name="Paces V."/>
        </authorList>
    </citation>
    <scope>NUCLEOTIDE SEQUENCE [LARGE SCALE GENOMIC DNA]</scope>
    <source>
        <strain evidence="3">A8</strain>
        <plasmid evidence="3">pA82</plasmid>
    </source>
</reference>
<accession>E3HYJ3</accession>
<organism evidence="2 3">
    <name type="scientific">Achromobacter xylosoxidans (strain A8)</name>
    <dbReference type="NCBI Taxonomy" id="762376"/>
    <lineage>
        <taxon>Bacteria</taxon>
        <taxon>Pseudomonadati</taxon>
        <taxon>Pseudomonadota</taxon>
        <taxon>Betaproteobacteria</taxon>
        <taxon>Burkholderiales</taxon>
        <taxon>Alcaligenaceae</taxon>
        <taxon>Achromobacter</taxon>
    </lineage>
</organism>
<dbReference type="EMBL" id="CP002289">
    <property type="protein sequence ID" value="ADP20147.1"/>
    <property type="molecule type" value="Genomic_DNA"/>
</dbReference>
<keyword evidence="2" id="KW-0614">Plasmid</keyword>
<gene>
    <name evidence="2" type="ordered locus">AXYL_06865</name>
</gene>
<geneLocation type="plasmid" evidence="2 3">
    <name>pA82</name>
</geneLocation>
<dbReference type="HOGENOM" id="CLU_1500385_0_0_4"/>
<dbReference type="RefSeq" id="WP_013397335.1">
    <property type="nucleotide sequence ID" value="NC_014642.1"/>
</dbReference>
<proteinExistence type="predicted"/>
<protein>
    <submittedName>
        <fullName evidence="2">Uncharacterized protein</fullName>
    </submittedName>
</protein>